<dbReference type="STRING" id="1077348.A0A2G8SLX6"/>
<evidence type="ECO:0000256" key="2">
    <source>
        <dbReference type="SAM" id="MobiDB-lite"/>
    </source>
</evidence>
<dbReference type="OrthoDB" id="2447803at2759"/>
<evidence type="ECO:0000256" key="1">
    <source>
        <dbReference type="SAM" id="Coils"/>
    </source>
</evidence>
<evidence type="ECO:0000259" key="3">
    <source>
        <dbReference type="Pfam" id="PF12937"/>
    </source>
</evidence>
<reference evidence="4 5" key="1">
    <citation type="journal article" date="2015" name="Sci. Rep.">
        <title>Chromosome-level genome map provides insights into diverse defense mechanisms in the medicinal fungus Ganoderma sinense.</title>
        <authorList>
            <person name="Zhu Y."/>
            <person name="Xu J."/>
            <person name="Sun C."/>
            <person name="Zhou S."/>
            <person name="Xu H."/>
            <person name="Nelson D.R."/>
            <person name="Qian J."/>
            <person name="Song J."/>
            <person name="Luo H."/>
            <person name="Xiang L."/>
            <person name="Li Y."/>
            <person name="Xu Z."/>
            <person name="Ji A."/>
            <person name="Wang L."/>
            <person name="Lu S."/>
            <person name="Hayward A."/>
            <person name="Sun W."/>
            <person name="Li X."/>
            <person name="Schwartz D.C."/>
            <person name="Wang Y."/>
            <person name="Chen S."/>
        </authorList>
    </citation>
    <scope>NUCLEOTIDE SEQUENCE [LARGE SCALE GENOMIC DNA]</scope>
    <source>
        <strain evidence="4 5">ZZ0214-1</strain>
    </source>
</reference>
<protein>
    <recommendedName>
        <fullName evidence="3">F-box domain-containing protein</fullName>
    </recommendedName>
</protein>
<sequence>MAPAGGDKARWFRIELVRWVPSAGGWCLPGSEGARDGDSEGEPVQGREWHEKIGGRSRSRLSDSQGIEKVIPGSYRSLSRAKHNAVYSPANSPGEHPGFSISSVPGPTPSSSNRCVLQTLQPPRMHPSYARSLGHIHELLAMIFSHLDDHDLARAACVSKHWAEIALDTLWFEVHDLRRVLTVLAPLTLKPERVSVAMGRLPGAYAFKRPLVPADWLRFQRYSGRVRRLCHDQRHVRSAGEKSKRPMLLHTKVFDDLAATCPTGDIFPNLQSIVWHAYASDRQPLGLAFMHRRVKHLSLHLYRSEPLPLTDYIREVCGRCQDLSSLELHLDEPVRQLEDDVSALLRGFPHLQMISLPIYCLTSRLLSELSRFHHLRTVSLADPAQAEPGDRADVTHLAPVLSNEAFPSLRSLSFSAQVANATQLLRLSSFPRQLTELHFKSVVIATSDSLQEFFMAIRDRCTSLVELSVDYIIAPDSPLHSPPPPRQQRPSIECFRPLFSARSLRVFELRWDYALNLSDSDIEEFARSWPSLASLQLNAEPVPEANGPTLTLGALLPFARHCPHLRHLGLHIDAKTVPSLPPNPHSHDVPRFRCLETFAVGLSAIARPELVALFLSQILPLGCAVGYGLRWPDAFNVAMEHALIPVCLRAEMSACWVRWNDVSKLLPIATQARLEEKGRVEALERKMVALEISRREDRQRLSSLEREVQDLRERTGRTP</sequence>
<organism evidence="4 5">
    <name type="scientific">Ganoderma sinense ZZ0214-1</name>
    <dbReference type="NCBI Taxonomy" id="1077348"/>
    <lineage>
        <taxon>Eukaryota</taxon>
        <taxon>Fungi</taxon>
        <taxon>Dikarya</taxon>
        <taxon>Basidiomycota</taxon>
        <taxon>Agaricomycotina</taxon>
        <taxon>Agaricomycetes</taxon>
        <taxon>Polyporales</taxon>
        <taxon>Polyporaceae</taxon>
        <taxon>Ganoderma</taxon>
    </lineage>
</organism>
<dbReference type="Gene3D" id="3.80.10.10">
    <property type="entry name" value="Ribonuclease Inhibitor"/>
    <property type="match status" value="1"/>
</dbReference>
<proteinExistence type="predicted"/>
<evidence type="ECO:0000313" key="4">
    <source>
        <dbReference type="EMBL" id="PIL34578.1"/>
    </source>
</evidence>
<feature type="coiled-coil region" evidence="1">
    <location>
        <begin position="680"/>
        <end position="714"/>
    </location>
</feature>
<dbReference type="EMBL" id="AYKW01000005">
    <property type="protein sequence ID" value="PIL34578.1"/>
    <property type="molecule type" value="Genomic_DNA"/>
</dbReference>
<dbReference type="AlphaFoldDB" id="A0A2G8SLX6"/>
<dbReference type="GO" id="GO:0031146">
    <property type="term" value="P:SCF-dependent proteasomal ubiquitin-dependent protein catabolic process"/>
    <property type="evidence" value="ECO:0007669"/>
    <property type="project" value="TreeGrafter"/>
</dbReference>
<keyword evidence="5" id="KW-1185">Reference proteome</keyword>
<feature type="domain" description="F-box" evidence="3">
    <location>
        <begin position="137"/>
        <end position="174"/>
    </location>
</feature>
<comment type="caution">
    <text evidence="4">The sequence shown here is derived from an EMBL/GenBank/DDBJ whole genome shotgun (WGS) entry which is preliminary data.</text>
</comment>
<gene>
    <name evidence="4" type="ORF">GSI_03357</name>
</gene>
<feature type="region of interest" description="Disordered" evidence="2">
    <location>
        <begin position="86"/>
        <end position="113"/>
    </location>
</feature>
<keyword evidence="1" id="KW-0175">Coiled coil</keyword>
<evidence type="ECO:0000313" key="5">
    <source>
        <dbReference type="Proteomes" id="UP000230002"/>
    </source>
</evidence>
<feature type="compositionally biased region" description="Polar residues" evidence="2">
    <location>
        <begin position="100"/>
        <end position="113"/>
    </location>
</feature>
<dbReference type="InterPro" id="IPR032675">
    <property type="entry name" value="LRR_dom_sf"/>
</dbReference>
<dbReference type="PANTHER" id="PTHR13318">
    <property type="entry name" value="PARTNER OF PAIRED, ISOFORM B-RELATED"/>
    <property type="match status" value="1"/>
</dbReference>
<dbReference type="Pfam" id="PF12937">
    <property type="entry name" value="F-box-like"/>
    <property type="match status" value="1"/>
</dbReference>
<dbReference type="Gene3D" id="1.20.1280.50">
    <property type="match status" value="1"/>
</dbReference>
<accession>A0A2G8SLX6</accession>
<dbReference type="Proteomes" id="UP000230002">
    <property type="component" value="Unassembled WGS sequence"/>
</dbReference>
<name>A0A2G8SLX6_9APHY</name>
<dbReference type="GO" id="GO:0019005">
    <property type="term" value="C:SCF ubiquitin ligase complex"/>
    <property type="evidence" value="ECO:0007669"/>
    <property type="project" value="TreeGrafter"/>
</dbReference>
<dbReference type="InterPro" id="IPR001810">
    <property type="entry name" value="F-box_dom"/>
</dbReference>
<feature type="compositionally biased region" description="Basic and acidic residues" evidence="2">
    <location>
        <begin position="45"/>
        <end position="54"/>
    </location>
</feature>
<dbReference type="InterPro" id="IPR036047">
    <property type="entry name" value="F-box-like_dom_sf"/>
</dbReference>
<feature type="region of interest" description="Disordered" evidence="2">
    <location>
        <begin position="31"/>
        <end position="66"/>
    </location>
</feature>
<dbReference type="SUPFAM" id="SSF52047">
    <property type="entry name" value="RNI-like"/>
    <property type="match status" value="1"/>
</dbReference>
<dbReference type="SUPFAM" id="SSF81383">
    <property type="entry name" value="F-box domain"/>
    <property type="match status" value="1"/>
</dbReference>